<feature type="region of interest" description="Disordered" evidence="1">
    <location>
        <begin position="1"/>
        <end position="59"/>
    </location>
</feature>
<dbReference type="Proteomes" id="UP000016933">
    <property type="component" value="Unassembled WGS sequence"/>
</dbReference>
<proteinExistence type="predicted"/>
<feature type="compositionally biased region" description="Basic and acidic residues" evidence="1">
    <location>
        <begin position="95"/>
        <end position="107"/>
    </location>
</feature>
<dbReference type="OMA" id="YSHDKGH"/>
<keyword evidence="3" id="KW-1185">Reference proteome</keyword>
<feature type="compositionally biased region" description="Basic and acidic residues" evidence="1">
    <location>
        <begin position="41"/>
        <end position="57"/>
    </location>
</feature>
<feature type="compositionally biased region" description="Polar residues" evidence="1">
    <location>
        <begin position="1"/>
        <end position="22"/>
    </location>
</feature>
<name>N1PL54_DOTSN</name>
<evidence type="ECO:0000313" key="2">
    <source>
        <dbReference type="EMBL" id="EME44222.1"/>
    </source>
</evidence>
<evidence type="ECO:0000313" key="3">
    <source>
        <dbReference type="Proteomes" id="UP000016933"/>
    </source>
</evidence>
<organism evidence="2 3">
    <name type="scientific">Dothistroma septosporum (strain NZE10 / CBS 128990)</name>
    <name type="common">Red band needle blight fungus</name>
    <name type="synonym">Mycosphaerella pini</name>
    <dbReference type="NCBI Taxonomy" id="675120"/>
    <lineage>
        <taxon>Eukaryota</taxon>
        <taxon>Fungi</taxon>
        <taxon>Dikarya</taxon>
        <taxon>Ascomycota</taxon>
        <taxon>Pezizomycotina</taxon>
        <taxon>Dothideomycetes</taxon>
        <taxon>Dothideomycetidae</taxon>
        <taxon>Mycosphaerellales</taxon>
        <taxon>Mycosphaerellaceae</taxon>
        <taxon>Dothistroma</taxon>
    </lineage>
</organism>
<accession>N1PL54</accession>
<reference evidence="2 3" key="2">
    <citation type="journal article" date="2012" name="PLoS Pathog.">
        <title>Diverse lifestyles and strategies of plant pathogenesis encoded in the genomes of eighteen Dothideomycetes fungi.</title>
        <authorList>
            <person name="Ohm R.A."/>
            <person name="Feau N."/>
            <person name="Henrissat B."/>
            <person name="Schoch C.L."/>
            <person name="Horwitz B.A."/>
            <person name="Barry K.W."/>
            <person name="Condon B.J."/>
            <person name="Copeland A.C."/>
            <person name="Dhillon B."/>
            <person name="Glaser F."/>
            <person name="Hesse C.N."/>
            <person name="Kosti I."/>
            <person name="LaButti K."/>
            <person name="Lindquist E.A."/>
            <person name="Lucas S."/>
            <person name="Salamov A.A."/>
            <person name="Bradshaw R.E."/>
            <person name="Ciuffetti L."/>
            <person name="Hamelin R.C."/>
            <person name="Kema G.H.J."/>
            <person name="Lawrence C."/>
            <person name="Scott J.A."/>
            <person name="Spatafora J.W."/>
            <person name="Turgeon B.G."/>
            <person name="de Wit P.J.G.M."/>
            <person name="Zhong S."/>
            <person name="Goodwin S.B."/>
            <person name="Grigoriev I.V."/>
        </authorList>
    </citation>
    <scope>NUCLEOTIDE SEQUENCE [LARGE SCALE GENOMIC DNA]</scope>
    <source>
        <strain evidence="3">NZE10 / CBS 128990</strain>
    </source>
</reference>
<feature type="region of interest" description="Disordered" evidence="1">
    <location>
        <begin position="76"/>
        <end position="107"/>
    </location>
</feature>
<evidence type="ECO:0000256" key="1">
    <source>
        <dbReference type="SAM" id="MobiDB-lite"/>
    </source>
</evidence>
<dbReference type="OrthoDB" id="3636794at2759"/>
<protein>
    <submittedName>
        <fullName evidence="2">Uncharacterized protein</fullName>
    </submittedName>
</protein>
<feature type="compositionally biased region" description="Basic and acidic residues" evidence="1">
    <location>
        <begin position="76"/>
        <end position="85"/>
    </location>
</feature>
<dbReference type="EMBL" id="KB446539">
    <property type="protein sequence ID" value="EME44222.1"/>
    <property type="molecule type" value="Genomic_DNA"/>
</dbReference>
<sequence>MSTSNTATKQSHAIDPATTSNLPPKVQANLPESIEDALPNKIHDTGNPDKYSHDKGHSIVPERVAQSLPTKVEEMVPDAIHDTSGKKSGQAAREQAGRVGEDGRKHS</sequence>
<dbReference type="AlphaFoldDB" id="N1PL54"/>
<gene>
    <name evidence="2" type="ORF">DOTSEDRAFT_129495</name>
</gene>
<dbReference type="HOGENOM" id="CLU_162806_1_0_1"/>
<reference evidence="3" key="1">
    <citation type="journal article" date="2012" name="PLoS Genet.">
        <title>The genomes of the fungal plant pathogens Cladosporium fulvum and Dothistroma septosporum reveal adaptation to different hosts and lifestyles but also signatures of common ancestry.</title>
        <authorList>
            <person name="de Wit P.J.G.M."/>
            <person name="van der Burgt A."/>
            <person name="Oekmen B."/>
            <person name="Stergiopoulos I."/>
            <person name="Abd-Elsalam K.A."/>
            <person name="Aerts A.L."/>
            <person name="Bahkali A.H."/>
            <person name="Beenen H.G."/>
            <person name="Chettri P."/>
            <person name="Cox M.P."/>
            <person name="Datema E."/>
            <person name="de Vries R.P."/>
            <person name="Dhillon B."/>
            <person name="Ganley A.R."/>
            <person name="Griffiths S.A."/>
            <person name="Guo Y."/>
            <person name="Hamelin R.C."/>
            <person name="Henrissat B."/>
            <person name="Kabir M.S."/>
            <person name="Jashni M.K."/>
            <person name="Kema G."/>
            <person name="Klaubauf S."/>
            <person name="Lapidus A."/>
            <person name="Levasseur A."/>
            <person name="Lindquist E."/>
            <person name="Mehrabi R."/>
            <person name="Ohm R.A."/>
            <person name="Owen T.J."/>
            <person name="Salamov A."/>
            <person name="Schwelm A."/>
            <person name="Schijlen E."/>
            <person name="Sun H."/>
            <person name="van den Burg H.A."/>
            <person name="van Ham R.C.H.J."/>
            <person name="Zhang S."/>
            <person name="Goodwin S.B."/>
            <person name="Grigoriev I.V."/>
            <person name="Collemare J."/>
            <person name="Bradshaw R.E."/>
        </authorList>
    </citation>
    <scope>NUCLEOTIDE SEQUENCE [LARGE SCALE GENOMIC DNA]</scope>
    <source>
        <strain evidence="3">NZE10 / CBS 128990</strain>
    </source>
</reference>